<comment type="caution">
    <text evidence="1">The sequence shown here is derived from an EMBL/GenBank/DDBJ whole genome shotgun (WGS) entry which is preliminary data.</text>
</comment>
<evidence type="ECO:0000313" key="2">
    <source>
        <dbReference type="Proteomes" id="UP000193529"/>
    </source>
</evidence>
<dbReference type="AlphaFoldDB" id="A0A1X1ZKY2"/>
<evidence type="ECO:0000313" key="1">
    <source>
        <dbReference type="EMBL" id="ORW24007.1"/>
    </source>
</evidence>
<dbReference type="STRING" id="153971.AWC19_00170"/>
<organism evidence="1 2">
    <name type="scientific">Mycobacterium palustre</name>
    <dbReference type="NCBI Taxonomy" id="153971"/>
    <lineage>
        <taxon>Bacteria</taxon>
        <taxon>Bacillati</taxon>
        <taxon>Actinomycetota</taxon>
        <taxon>Actinomycetes</taxon>
        <taxon>Mycobacteriales</taxon>
        <taxon>Mycobacteriaceae</taxon>
        <taxon>Mycobacterium</taxon>
        <taxon>Mycobacterium simiae complex</taxon>
    </lineage>
</organism>
<reference evidence="1 2" key="1">
    <citation type="submission" date="2016-01" db="EMBL/GenBank/DDBJ databases">
        <title>The new phylogeny of the genus Mycobacterium.</title>
        <authorList>
            <person name="Tarcisio F."/>
            <person name="Conor M."/>
            <person name="Antonella G."/>
            <person name="Elisabetta G."/>
            <person name="Giulia F.S."/>
            <person name="Sara T."/>
            <person name="Anna F."/>
            <person name="Clotilde B."/>
            <person name="Roberto B."/>
            <person name="Veronica D.S."/>
            <person name="Fabio R."/>
            <person name="Monica P."/>
            <person name="Olivier J."/>
            <person name="Enrico T."/>
            <person name="Nicola S."/>
        </authorList>
    </citation>
    <scope>NUCLEOTIDE SEQUENCE [LARGE SCALE GENOMIC DNA]</scope>
    <source>
        <strain evidence="1 2">DSM 44572</strain>
    </source>
</reference>
<accession>A0A1X1ZKY2</accession>
<name>A0A1X1ZKY2_9MYCO</name>
<protein>
    <submittedName>
        <fullName evidence="1">Uncharacterized protein</fullName>
    </submittedName>
</protein>
<keyword evidence="2" id="KW-1185">Reference proteome</keyword>
<sequence>MAAGLTNLIEIDVQRVPNTDSVQCRIRPWSADGAQQNGVADPGGWLAVDGTNVVGMSNVDYAAQFTQNVPLEWAATTTAPVATLNEDGTVTLTFPQPTSANRPFTYTATGPGTVGPFTTDPSGSVSATITGLTGDTLGPWTVECATQYEGVTATSVASNTIAVPQPGG</sequence>
<proteinExistence type="predicted"/>
<dbReference type="Proteomes" id="UP000193529">
    <property type="component" value="Unassembled WGS sequence"/>
</dbReference>
<dbReference type="EMBL" id="LQPJ01000104">
    <property type="protein sequence ID" value="ORW24007.1"/>
    <property type="molecule type" value="Genomic_DNA"/>
</dbReference>
<gene>
    <name evidence="1" type="ORF">AWC19_00170</name>
</gene>